<evidence type="ECO:0000313" key="2">
    <source>
        <dbReference type="EMBL" id="KAG7462348.1"/>
    </source>
</evidence>
<accession>A0AAV6PGB5</accession>
<feature type="non-terminal residue" evidence="2">
    <location>
        <position position="1"/>
    </location>
</feature>
<gene>
    <name evidence="2" type="ORF">JOB18_037349</name>
</gene>
<dbReference type="AlphaFoldDB" id="A0AAV6PGB5"/>
<proteinExistence type="predicted"/>
<evidence type="ECO:0000256" key="1">
    <source>
        <dbReference type="SAM" id="MobiDB-lite"/>
    </source>
</evidence>
<protein>
    <submittedName>
        <fullName evidence="2">Uncharacterized protein</fullName>
    </submittedName>
</protein>
<sequence length="109" mass="12771">SAYEKKTDEPKTKRRGDKCVWTQSCVLYFERSVYVQRRRRRRPPDKRRPNKKGDGEKNSNNMRRRRDECVCFNWTQTAAKTGTDGRTEQISINNQAAVDAAAMLMELLT</sequence>
<feature type="compositionally biased region" description="Basic residues" evidence="1">
    <location>
        <begin position="36"/>
        <end position="50"/>
    </location>
</feature>
<feature type="non-terminal residue" evidence="2">
    <location>
        <position position="109"/>
    </location>
</feature>
<dbReference type="EMBL" id="JAGKHQ010000971">
    <property type="protein sequence ID" value="KAG7462348.1"/>
    <property type="molecule type" value="Genomic_DNA"/>
</dbReference>
<reference evidence="2 3" key="1">
    <citation type="journal article" date="2021" name="Sci. Rep.">
        <title>Chromosome anchoring in Senegalese sole (Solea senegalensis) reveals sex-associated markers and genome rearrangements in flatfish.</title>
        <authorList>
            <person name="Guerrero-Cozar I."/>
            <person name="Gomez-Garrido J."/>
            <person name="Berbel C."/>
            <person name="Martinez-Blanch J.F."/>
            <person name="Alioto T."/>
            <person name="Claros M.G."/>
            <person name="Gagnaire P.A."/>
            <person name="Manchado M."/>
        </authorList>
    </citation>
    <scope>NUCLEOTIDE SEQUENCE [LARGE SCALE GENOMIC DNA]</scope>
    <source>
        <strain evidence="2">Sse05_10M</strain>
    </source>
</reference>
<feature type="region of interest" description="Disordered" evidence="1">
    <location>
        <begin position="36"/>
        <end position="62"/>
    </location>
</feature>
<dbReference type="Proteomes" id="UP000693946">
    <property type="component" value="Unassembled WGS sequence"/>
</dbReference>
<keyword evidence="3" id="KW-1185">Reference proteome</keyword>
<name>A0AAV6PGB5_SOLSE</name>
<comment type="caution">
    <text evidence="2">The sequence shown here is derived from an EMBL/GenBank/DDBJ whole genome shotgun (WGS) entry which is preliminary data.</text>
</comment>
<evidence type="ECO:0000313" key="3">
    <source>
        <dbReference type="Proteomes" id="UP000693946"/>
    </source>
</evidence>
<organism evidence="2 3">
    <name type="scientific">Solea senegalensis</name>
    <name type="common">Senegalese sole</name>
    <dbReference type="NCBI Taxonomy" id="28829"/>
    <lineage>
        <taxon>Eukaryota</taxon>
        <taxon>Metazoa</taxon>
        <taxon>Chordata</taxon>
        <taxon>Craniata</taxon>
        <taxon>Vertebrata</taxon>
        <taxon>Euteleostomi</taxon>
        <taxon>Actinopterygii</taxon>
        <taxon>Neopterygii</taxon>
        <taxon>Teleostei</taxon>
        <taxon>Neoteleostei</taxon>
        <taxon>Acanthomorphata</taxon>
        <taxon>Carangaria</taxon>
        <taxon>Pleuronectiformes</taxon>
        <taxon>Pleuronectoidei</taxon>
        <taxon>Soleidae</taxon>
        <taxon>Solea</taxon>
    </lineage>
</organism>